<dbReference type="EMBL" id="LN483073">
    <property type="protein sequence ID" value="CEA00318.1"/>
    <property type="molecule type" value="Genomic_DNA"/>
</dbReference>
<protein>
    <submittedName>
        <fullName evidence="2">Uncharacterized protein</fullName>
    </submittedName>
</protein>
<proteinExistence type="predicted"/>
<evidence type="ECO:0000313" key="2">
    <source>
        <dbReference type="EMBL" id="CEA00318.1"/>
    </source>
</evidence>
<accession>A0A078LYY9</accession>
<dbReference type="AlphaFoldDB" id="A0A078LYY9"/>
<keyword evidence="1" id="KW-0472">Membrane</keyword>
<evidence type="ECO:0000256" key="1">
    <source>
        <dbReference type="SAM" id="Phobius"/>
    </source>
</evidence>
<dbReference type="PATRIC" id="fig|1461583.4.peg.539"/>
<dbReference type="HOGENOM" id="CLU_1935467_0_0_9"/>
<name>A0A078LYY9_9BACL</name>
<gene>
    <name evidence="2" type="ORF">BN1050_00567</name>
</gene>
<sequence>MKVQWWLIGAVMLLVVGAGYNVYKIKEDTTSATQLAAADDRIKLADYVSGEWDAVVVVTPYTSEQEMRNFGIPTSRLRNTSITYLDDRVLLAFFEGDRFVKYCYVQQVSGIPYTMRLTRDEAVLEKVKLL</sequence>
<reference evidence="2" key="1">
    <citation type="submission" date="2014-07" db="EMBL/GenBank/DDBJ databases">
        <authorList>
            <person name="Urmite Genomes Urmite Genomes"/>
        </authorList>
    </citation>
    <scope>NUCLEOTIDE SEQUENCE</scope>
    <source>
        <strain evidence="2">13S34_air</strain>
    </source>
</reference>
<feature type="transmembrane region" description="Helical" evidence="1">
    <location>
        <begin position="6"/>
        <end position="23"/>
    </location>
</feature>
<keyword evidence="1" id="KW-1133">Transmembrane helix</keyword>
<keyword evidence="1" id="KW-0812">Transmembrane</keyword>
<organism evidence="2">
    <name type="scientific">Metalysinibacillus saudimassiliensis</name>
    <dbReference type="NCBI Taxonomy" id="1461583"/>
    <lineage>
        <taxon>Bacteria</taxon>
        <taxon>Bacillati</taxon>
        <taxon>Bacillota</taxon>
        <taxon>Bacilli</taxon>
        <taxon>Bacillales</taxon>
        <taxon>Caryophanaceae</taxon>
        <taxon>Metalysinibacillus</taxon>
    </lineage>
</organism>